<feature type="DNA-binding region" description="H-T-H motif" evidence="4">
    <location>
        <begin position="28"/>
        <end position="47"/>
    </location>
</feature>
<keyword evidence="7" id="KW-1185">Reference proteome</keyword>
<reference evidence="6 7" key="1">
    <citation type="submission" date="2024-09" db="EMBL/GenBank/DDBJ databases">
        <authorList>
            <person name="Sun Q."/>
            <person name="Mori K."/>
        </authorList>
    </citation>
    <scope>NUCLEOTIDE SEQUENCE [LARGE SCALE GENOMIC DNA]</scope>
    <source>
        <strain evidence="6 7">NCAIM B.02415</strain>
    </source>
</reference>
<dbReference type="EMBL" id="JBHLTS010000022">
    <property type="protein sequence ID" value="MFC0515333.1"/>
    <property type="molecule type" value="Genomic_DNA"/>
</dbReference>
<evidence type="ECO:0000256" key="4">
    <source>
        <dbReference type="PROSITE-ProRule" id="PRU00335"/>
    </source>
</evidence>
<dbReference type="InterPro" id="IPR001647">
    <property type="entry name" value="HTH_TetR"/>
</dbReference>
<dbReference type="Gene3D" id="1.10.357.10">
    <property type="entry name" value="Tetracycline Repressor, domain 2"/>
    <property type="match status" value="1"/>
</dbReference>
<dbReference type="PANTHER" id="PTHR47506:SF1">
    <property type="entry name" value="HTH-TYPE TRANSCRIPTIONAL REGULATOR YJDC"/>
    <property type="match status" value="1"/>
</dbReference>
<dbReference type="PANTHER" id="PTHR47506">
    <property type="entry name" value="TRANSCRIPTIONAL REGULATORY PROTEIN"/>
    <property type="match status" value="1"/>
</dbReference>
<name>A0ABV6L790_9SPHI</name>
<protein>
    <submittedName>
        <fullName evidence="6">TetR/AcrR family transcriptional regulator</fullName>
    </submittedName>
</protein>
<dbReference type="SUPFAM" id="SSF48498">
    <property type="entry name" value="Tetracyclin repressor-like, C-terminal domain"/>
    <property type="match status" value="1"/>
</dbReference>
<keyword evidence="2 4" id="KW-0238">DNA-binding</keyword>
<dbReference type="InterPro" id="IPR036271">
    <property type="entry name" value="Tet_transcr_reg_TetR-rel_C_sf"/>
</dbReference>
<sequence length="186" mass="20170">MRTQKVNSENVDLKLFKTFSELGYDGASMEALAKATGLKKASLYHRFPNGKKEMAKHALEIVEQWILQCIVAESANKNVPATARLKKMINAIDELYNGGANNCLLRTLSVGTDADAFKEGVTNCFNLLADGFTDIAIDLGISADKARQNAKLINLTIQGSLVLTGATGDNSYFKNSLDRVPELLAA</sequence>
<comment type="caution">
    <text evidence="6">The sequence shown here is derived from an EMBL/GenBank/DDBJ whole genome shotgun (WGS) entry which is preliminary data.</text>
</comment>
<dbReference type="Pfam" id="PF00440">
    <property type="entry name" value="TetR_N"/>
    <property type="match status" value="1"/>
</dbReference>
<evidence type="ECO:0000256" key="1">
    <source>
        <dbReference type="ARBA" id="ARBA00023015"/>
    </source>
</evidence>
<keyword evidence="3" id="KW-0804">Transcription</keyword>
<dbReference type="RefSeq" id="WP_377023168.1">
    <property type="nucleotide sequence ID" value="NZ_JBHLTS010000022.1"/>
</dbReference>
<gene>
    <name evidence="6" type="ORF">ACFFGT_14025</name>
</gene>
<dbReference type="InterPro" id="IPR009057">
    <property type="entry name" value="Homeodomain-like_sf"/>
</dbReference>
<feature type="domain" description="HTH tetR-type" evidence="5">
    <location>
        <begin position="5"/>
        <end position="65"/>
    </location>
</feature>
<evidence type="ECO:0000259" key="5">
    <source>
        <dbReference type="PROSITE" id="PS50977"/>
    </source>
</evidence>
<evidence type="ECO:0000256" key="2">
    <source>
        <dbReference type="ARBA" id="ARBA00023125"/>
    </source>
</evidence>
<dbReference type="Proteomes" id="UP001589828">
    <property type="component" value="Unassembled WGS sequence"/>
</dbReference>
<organism evidence="6 7">
    <name type="scientific">Mucilaginibacter angelicae</name>
    <dbReference type="NCBI Taxonomy" id="869718"/>
    <lineage>
        <taxon>Bacteria</taxon>
        <taxon>Pseudomonadati</taxon>
        <taxon>Bacteroidota</taxon>
        <taxon>Sphingobacteriia</taxon>
        <taxon>Sphingobacteriales</taxon>
        <taxon>Sphingobacteriaceae</taxon>
        <taxon>Mucilaginibacter</taxon>
    </lineage>
</organism>
<evidence type="ECO:0000313" key="6">
    <source>
        <dbReference type="EMBL" id="MFC0515333.1"/>
    </source>
</evidence>
<keyword evidence="1" id="KW-0805">Transcription regulation</keyword>
<dbReference type="SUPFAM" id="SSF46689">
    <property type="entry name" value="Homeodomain-like"/>
    <property type="match status" value="1"/>
</dbReference>
<evidence type="ECO:0000313" key="7">
    <source>
        <dbReference type="Proteomes" id="UP001589828"/>
    </source>
</evidence>
<dbReference type="PROSITE" id="PS50977">
    <property type="entry name" value="HTH_TETR_2"/>
    <property type="match status" value="1"/>
</dbReference>
<accession>A0ABV6L790</accession>
<evidence type="ECO:0000256" key="3">
    <source>
        <dbReference type="ARBA" id="ARBA00023163"/>
    </source>
</evidence>
<proteinExistence type="predicted"/>